<gene>
    <name evidence="7 11" type="primary">glnD</name>
    <name evidence="11" type="ORF">LVJ94_16080</name>
</gene>
<reference evidence="11" key="1">
    <citation type="submission" date="2021-12" db="EMBL/GenBank/DDBJ databases">
        <title>Discovery of the Pendulisporaceae a myxobacterial family with distinct sporulation behavior and unique specialized metabolism.</title>
        <authorList>
            <person name="Garcia R."/>
            <person name="Popoff A."/>
            <person name="Bader C.D."/>
            <person name="Loehr J."/>
            <person name="Walesch S."/>
            <person name="Walt C."/>
            <person name="Boldt J."/>
            <person name="Bunk B."/>
            <person name="Haeckl F.J.F.P.J."/>
            <person name="Gunesch A.P."/>
            <person name="Birkelbach J."/>
            <person name="Nuebel U."/>
            <person name="Pietschmann T."/>
            <person name="Bach T."/>
            <person name="Mueller R."/>
        </authorList>
    </citation>
    <scope>NUCLEOTIDE SEQUENCE</scope>
    <source>
        <strain evidence="11">MSr11367</strain>
    </source>
</reference>
<dbReference type="PANTHER" id="PTHR47320">
    <property type="entry name" value="BIFUNCTIONAL URIDYLYLTRANSFERASE/URIDYLYL-REMOVING ENZYME"/>
    <property type="match status" value="1"/>
</dbReference>
<comment type="caution">
    <text evidence="7">Lacks conserved residue(s) required for the propagation of feature annotation.</text>
</comment>
<dbReference type="SUPFAM" id="SSF81593">
    <property type="entry name" value="Nucleotidyltransferase substrate binding subunit/domain"/>
    <property type="match status" value="1"/>
</dbReference>
<dbReference type="GO" id="GO:0008773">
    <property type="term" value="F:[protein-PII] uridylyltransferase activity"/>
    <property type="evidence" value="ECO:0007669"/>
    <property type="project" value="UniProtKB-EC"/>
</dbReference>
<comment type="activity regulation">
    <text evidence="7">Uridylyltransferase (UTase) activity is inhibited by glutamine, while glutamine activates uridylyl-removing (UR) activity.</text>
</comment>
<evidence type="ECO:0000259" key="10">
    <source>
        <dbReference type="PROSITE" id="PS51831"/>
    </source>
</evidence>
<evidence type="ECO:0000256" key="5">
    <source>
        <dbReference type="ARBA" id="ARBA00022842"/>
    </source>
</evidence>
<dbReference type="CDD" id="cd04899">
    <property type="entry name" value="ACT_ACR-UUR-like_2"/>
    <property type="match status" value="1"/>
</dbReference>
<evidence type="ECO:0000256" key="3">
    <source>
        <dbReference type="ARBA" id="ARBA00022737"/>
    </source>
</evidence>
<accession>A0ABZ2LHW7</accession>
<evidence type="ECO:0000256" key="7">
    <source>
        <dbReference type="HAMAP-Rule" id="MF_00277"/>
    </source>
</evidence>
<keyword evidence="3" id="KW-0677">Repeat</keyword>
<evidence type="ECO:0000256" key="6">
    <source>
        <dbReference type="ARBA" id="ARBA00023268"/>
    </source>
</evidence>
<dbReference type="InterPro" id="IPR010043">
    <property type="entry name" value="UTase/UR"/>
</dbReference>
<dbReference type="InterPro" id="IPR006674">
    <property type="entry name" value="HD_domain"/>
</dbReference>
<feature type="domain" description="HD" evidence="10">
    <location>
        <begin position="479"/>
        <end position="600"/>
    </location>
</feature>
<comment type="similarity">
    <text evidence="7">Belongs to the GlnD family.</text>
</comment>
<comment type="domain">
    <text evidence="7">Has four distinct domains: an N-terminal nucleotidyltransferase (NT) domain responsible for UTase activity, a central HD domain that encodes UR activity, and two C-terminal ACT domains that seem to have a role in glutamine sensing.</text>
</comment>
<dbReference type="InterPro" id="IPR045865">
    <property type="entry name" value="ACT-like_dom_sf"/>
</dbReference>
<feature type="domain" description="ACT" evidence="9">
    <location>
        <begin position="726"/>
        <end position="816"/>
    </location>
</feature>
<comment type="cofactor">
    <cofactor evidence="7">
        <name>Mg(2+)</name>
        <dbReference type="ChEBI" id="CHEBI:18420"/>
    </cofactor>
</comment>
<feature type="region of interest" description="Uridylyltransferase" evidence="7">
    <location>
        <begin position="1"/>
        <end position="356"/>
    </location>
</feature>
<keyword evidence="12" id="KW-1185">Reference proteome</keyword>
<feature type="region of interest" description="Disordered" evidence="8">
    <location>
        <begin position="919"/>
        <end position="949"/>
    </location>
</feature>
<dbReference type="EMBL" id="CP089983">
    <property type="protein sequence ID" value="WXB08745.1"/>
    <property type="molecule type" value="Genomic_DNA"/>
</dbReference>
<dbReference type="Proteomes" id="UP001374803">
    <property type="component" value="Chromosome"/>
</dbReference>
<keyword evidence="2 7" id="KW-0548">Nucleotidyltransferase</keyword>
<dbReference type="InterPro" id="IPR002912">
    <property type="entry name" value="ACT_dom"/>
</dbReference>
<dbReference type="SUPFAM" id="SSF81301">
    <property type="entry name" value="Nucleotidyltransferase"/>
    <property type="match status" value="1"/>
</dbReference>
<dbReference type="RefSeq" id="WP_394838421.1">
    <property type="nucleotide sequence ID" value="NZ_CP089983.1"/>
</dbReference>
<dbReference type="SMART" id="SM00471">
    <property type="entry name" value="HDc"/>
    <property type="match status" value="1"/>
</dbReference>
<dbReference type="PROSITE" id="PS51831">
    <property type="entry name" value="HD"/>
    <property type="match status" value="1"/>
</dbReference>
<comment type="catalytic activity">
    <reaction evidence="7">
        <text>[protein-PII]-uridylyl-L-tyrosine + H2O = [protein-PII]-L-tyrosine + UMP + H(+)</text>
        <dbReference type="Rhea" id="RHEA:48600"/>
        <dbReference type="Rhea" id="RHEA-COMP:12147"/>
        <dbReference type="Rhea" id="RHEA-COMP:12148"/>
        <dbReference type="ChEBI" id="CHEBI:15377"/>
        <dbReference type="ChEBI" id="CHEBI:15378"/>
        <dbReference type="ChEBI" id="CHEBI:46858"/>
        <dbReference type="ChEBI" id="CHEBI:57865"/>
        <dbReference type="ChEBI" id="CHEBI:90602"/>
    </reaction>
</comment>
<dbReference type="PIRSF" id="PIRSF006288">
    <property type="entry name" value="PII_uridyltransf"/>
    <property type="match status" value="1"/>
</dbReference>
<dbReference type="EC" id="2.7.7.59" evidence="7"/>
<dbReference type="PANTHER" id="PTHR47320:SF1">
    <property type="entry name" value="BIFUNCTIONAL URIDYLYLTRANSFERASE_URIDYLYL-REMOVING ENZYME"/>
    <property type="match status" value="1"/>
</dbReference>
<evidence type="ECO:0000313" key="12">
    <source>
        <dbReference type="Proteomes" id="UP001374803"/>
    </source>
</evidence>
<name>A0ABZ2LHW7_9BACT</name>
<dbReference type="InterPro" id="IPR003607">
    <property type="entry name" value="HD/PDEase_dom"/>
</dbReference>
<dbReference type="Pfam" id="PF01966">
    <property type="entry name" value="HD"/>
    <property type="match status" value="1"/>
</dbReference>
<sequence length="949" mass="103225">MSKAISKPASSAKPPFAAKGKAKANDALGEALARHGEELFARVRAGVRGLALGQEHAAFIDSLIGRAYTGAEKRVGALSSFAVAAVGSYGRGAVAMGSDADVRLFTGGRKARAAAEKFAQAFLYPLWDTGLPVGHQVVDIEDALALAHKDLAAATTLLDVRHVCGDRELVERLLARAWDGMFAESALGSLVDRLEEEVGARHTRFGGSLYLLEPEVKSGAGGLRDLDVVRWAARARFRVPTQNTWQELVRLGVLVAREAAEISAAEEFLWNIRNLLHAYAGRKIDRLTFDAQETMSAELGYATAADGEPSPRERAAGAERLMQDYYVHARVVSRAQERMLERARPHKRRAKPVETDVGHGVRMFDGQLTIAGIKELYDEPALALRVYAACVRMRAPILPFAREAIARAAADPVFCEALRASPEAQQIFVDLTCTVAEVPTRRGSMVGELHDVGLLLAMIPEFSPVTGRVHHDVYHVYTVDVHSVAAVDCLSALARGELAHVHPLASRLAAEIARPKPLFLATLLHDVGKGYPDASGSRKNHSASGAELCQVILPRLGLRAEDVAEVCALVLQHLAMYHVATRRDLDDAATVEEFTRLVRGREGLRDLYLLTVADITTTSPTAMTSWKARMLEELYIVGSAHLSGHIGFDEERTRRVREVARPCFQGPTEFFDAFMTSMPERYLLANQPESIAAHARIALEREGRPVHAGIIEAGEPKEGASGDVAELCVVAEDMPGLVARIAAVITAARLEFVEAQVYSRTRSLPDGSSVSEAVDIFWVRGRTDGAEGVKRAMPRLLRDLDDVCRSAISPAELLRSRIGTASPWRERPSPAVPTDIVIDDRASPRHTVIEAFAKDRPGLLYTLAQALHELGLSIVLSKINTEGNKVADVFYVNELDGSKVAPGERFKVIKEVLARAIDSDVSDRPSTAGTGRLVAEQQTPQEQQKNEEA</sequence>
<dbReference type="HAMAP" id="MF_00277">
    <property type="entry name" value="PII_uridylyl_transf"/>
    <property type="match status" value="1"/>
</dbReference>
<dbReference type="InterPro" id="IPR013546">
    <property type="entry name" value="PII_UdlTrfase/GS_AdlTrfase"/>
</dbReference>
<proteinExistence type="inferred from homology"/>
<dbReference type="Gene3D" id="3.30.70.260">
    <property type="match status" value="1"/>
</dbReference>
<comment type="function">
    <text evidence="7">Modifies, by uridylylation and deuridylylation, the PII regulatory proteins (GlnB and homologs), in response to the nitrogen status of the cell that GlnD senses through the glutamine level. Under low glutamine levels, catalyzes the conversion of the PII proteins and UTP to PII-UMP and PPi, while under higher glutamine levels, GlnD hydrolyzes PII-UMP to PII and UMP (deuridylylation). Thus, controls uridylylation state and activity of the PII proteins, and plays an important role in the regulation of nitrogen metabolism.</text>
</comment>
<evidence type="ECO:0000256" key="4">
    <source>
        <dbReference type="ARBA" id="ARBA00022801"/>
    </source>
</evidence>
<keyword evidence="4 7" id="KW-0378">Hydrolase</keyword>
<dbReference type="EC" id="3.1.4.-" evidence="7"/>
<feature type="domain" description="ACT" evidence="9">
    <location>
        <begin position="848"/>
        <end position="926"/>
    </location>
</feature>
<protein>
    <recommendedName>
        <fullName evidence="7">Bifunctional uridylyltransferase/uridylyl-removing enzyme</fullName>
        <shortName evidence="7">UTase/UR</shortName>
    </recommendedName>
    <alternativeName>
        <fullName evidence="7">Bifunctional [protein-PII] modification enzyme</fullName>
    </alternativeName>
    <alternativeName>
        <fullName evidence="7">Bifunctional nitrogen sensor protein</fullName>
    </alternativeName>
    <domain>
        <recommendedName>
            <fullName evidence="7">[Protein-PII] uridylyltransferase</fullName>
            <shortName evidence="7">PII uridylyltransferase</shortName>
            <shortName evidence="7">UTase</shortName>
            <ecNumber evidence="7">2.7.7.59</ecNumber>
        </recommendedName>
    </domain>
    <domain>
        <recommendedName>
            <fullName evidence="7">[Protein-PII]-UMP uridylyl-removing enzyme</fullName>
            <shortName evidence="7">UR</shortName>
            <ecNumber evidence="7">3.1.4.-</ecNumber>
        </recommendedName>
    </domain>
</protein>
<dbReference type="CDD" id="cd00077">
    <property type="entry name" value="HDc"/>
    <property type="match status" value="1"/>
</dbReference>
<organism evidence="11 12">
    <name type="scientific">Pendulispora rubella</name>
    <dbReference type="NCBI Taxonomy" id="2741070"/>
    <lineage>
        <taxon>Bacteria</taxon>
        <taxon>Pseudomonadati</taxon>
        <taxon>Myxococcota</taxon>
        <taxon>Myxococcia</taxon>
        <taxon>Myxococcales</taxon>
        <taxon>Sorangiineae</taxon>
        <taxon>Pendulisporaceae</taxon>
        <taxon>Pendulispora</taxon>
    </lineage>
</organism>
<dbReference type="NCBIfam" id="TIGR01693">
    <property type="entry name" value="UTase_glnD"/>
    <property type="match status" value="1"/>
</dbReference>
<evidence type="ECO:0000313" key="11">
    <source>
        <dbReference type="EMBL" id="WXB08745.1"/>
    </source>
</evidence>
<dbReference type="Gene3D" id="1.20.120.330">
    <property type="entry name" value="Nucleotidyltransferases domain 2"/>
    <property type="match status" value="1"/>
</dbReference>
<evidence type="ECO:0000259" key="9">
    <source>
        <dbReference type="PROSITE" id="PS51671"/>
    </source>
</evidence>
<keyword evidence="6 7" id="KW-0511">Multifunctional enzyme</keyword>
<evidence type="ECO:0000256" key="1">
    <source>
        <dbReference type="ARBA" id="ARBA00022679"/>
    </source>
</evidence>
<dbReference type="InterPro" id="IPR043519">
    <property type="entry name" value="NT_sf"/>
</dbReference>
<dbReference type="CDD" id="cd05401">
    <property type="entry name" value="NT_GlnE_GlnD_like"/>
    <property type="match status" value="1"/>
</dbReference>
<dbReference type="Gene3D" id="1.10.3090.10">
    <property type="entry name" value="cca-adding enzyme, domain 2"/>
    <property type="match status" value="1"/>
</dbReference>
<dbReference type="SUPFAM" id="SSF55021">
    <property type="entry name" value="ACT-like"/>
    <property type="match status" value="1"/>
</dbReference>
<evidence type="ECO:0000256" key="8">
    <source>
        <dbReference type="SAM" id="MobiDB-lite"/>
    </source>
</evidence>
<evidence type="ECO:0000256" key="2">
    <source>
        <dbReference type="ARBA" id="ARBA00022695"/>
    </source>
</evidence>
<dbReference type="SUPFAM" id="SSF109604">
    <property type="entry name" value="HD-domain/PDEase-like"/>
    <property type="match status" value="1"/>
</dbReference>
<dbReference type="PROSITE" id="PS51671">
    <property type="entry name" value="ACT"/>
    <property type="match status" value="2"/>
</dbReference>
<dbReference type="Pfam" id="PF08335">
    <property type="entry name" value="GlnD_UR_UTase"/>
    <property type="match status" value="1"/>
</dbReference>
<keyword evidence="5 7" id="KW-0460">Magnesium</keyword>
<keyword evidence="1 7" id="KW-0808">Transferase</keyword>
<comment type="catalytic activity">
    <reaction evidence="7">
        <text>[protein-PII]-L-tyrosine + UTP = [protein-PII]-uridylyl-L-tyrosine + diphosphate</text>
        <dbReference type="Rhea" id="RHEA:13673"/>
        <dbReference type="Rhea" id="RHEA-COMP:12147"/>
        <dbReference type="Rhea" id="RHEA-COMP:12148"/>
        <dbReference type="ChEBI" id="CHEBI:33019"/>
        <dbReference type="ChEBI" id="CHEBI:46398"/>
        <dbReference type="ChEBI" id="CHEBI:46858"/>
        <dbReference type="ChEBI" id="CHEBI:90602"/>
        <dbReference type="EC" id="2.7.7.59"/>
    </reaction>
</comment>